<keyword evidence="3" id="KW-0808">Transferase</keyword>
<gene>
    <name evidence="7" type="ORF">FA584_02760</name>
</gene>
<dbReference type="InterPro" id="IPR015421">
    <property type="entry name" value="PyrdxlP-dep_Trfase_major"/>
</dbReference>
<accession>A0A6G9VPX7</accession>
<keyword evidence="7" id="KW-0032">Aminotransferase</keyword>
<reference evidence="7 8" key="1">
    <citation type="journal article" date="2017" name="Environ. Sci. Technol.">
        <title>Organohalide Respiration with Chlorinated Ethenes under Low pH Conditions.</title>
        <authorList>
            <person name="Yang Y."/>
            <person name="Capiro N.L."/>
            <person name="Marcet T.F."/>
            <person name="Yan J."/>
            <person name="Pennell K.D."/>
            <person name="Loffler F.E."/>
        </authorList>
    </citation>
    <scope>NUCLEOTIDE SEQUENCE [LARGE SCALE GENOMIC DNA]</scope>
    <source>
        <strain evidence="7 8">ACSDCE</strain>
    </source>
</reference>
<dbReference type="InterPro" id="IPR015422">
    <property type="entry name" value="PyrdxlP-dep_Trfase_small"/>
</dbReference>
<name>A0A6G9VPX7_9BACT</name>
<dbReference type="InterPro" id="IPR015424">
    <property type="entry name" value="PyrdxlP-dep_Trfase"/>
</dbReference>
<dbReference type="PROSITE" id="PS00599">
    <property type="entry name" value="AA_TRANSFER_CLASS_2"/>
    <property type="match status" value="1"/>
</dbReference>
<dbReference type="Pfam" id="PF00155">
    <property type="entry name" value="Aminotran_1_2"/>
    <property type="match status" value="1"/>
</dbReference>
<protein>
    <submittedName>
        <fullName evidence="7">Pyridoxal phosphate-dependent aminotransferase family protein</fullName>
    </submittedName>
</protein>
<comment type="similarity">
    <text evidence="2">Belongs to the class-II pyridoxal-phosphate-dependent aminotransferase family. BioF subfamily.</text>
</comment>
<sequence>MMYHNELQAITKANRYRSRKLYDDDLADFSSNDYLGFAENKTLFEHAVAQVSQYKTHAPKASILVNGYHPIHEEFEAFLIKHNGFEAALVCGSGFLANFSLIEALPRKRDLLILDEEYHASGMVASKTVDAEVLLFKHNDANHLESLINTHNHNRIIIAVEGIYSMSGDLLNPDIFEIADRYNALLIVDEAHSVGVVGEHLRGVFDLYNIAPKANHIKMGTLGKALGSYGAYILCSEHISEFLQNRAKAIIYTTAPSLFDISLGYQGLVYISKNQASLKVEIAKRQAVVKTVLGVNIKGLICSYPLSEGADALSIQQKLIEEGFLVGAIRPPTVPKPILRLIPRLGESVEKLETLCSLIQKGSF</sequence>
<evidence type="ECO:0000256" key="2">
    <source>
        <dbReference type="ARBA" id="ARBA00010008"/>
    </source>
</evidence>
<evidence type="ECO:0000256" key="3">
    <source>
        <dbReference type="ARBA" id="ARBA00022679"/>
    </source>
</evidence>
<dbReference type="Gene3D" id="3.90.1150.10">
    <property type="entry name" value="Aspartate Aminotransferase, domain 1"/>
    <property type="match status" value="1"/>
</dbReference>
<dbReference type="AlphaFoldDB" id="A0A6G9VPX7"/>
<evidence type="ECO:0000256" key="1">
    <source>
        <dbReference type="ARBA" id="ARBA00001933"/>
    </source>
</evidence>
<evidence type="ECO:0000259" key="6">
    <source>
        <dbReference type="Pfam" id="PF00155"/>
    </source>
</evidence>
<organism evidence="7 8">
    <name type="scientific">Sulfurospirillum diekertiae</name>
    <dbReference type="NCBI Taxonomy" id="1854492"/>
    <lineage>
        <taxon>Bacteria</taxon>
        <taxon>Pseudomonadati</taxon>
        <taxon>Campylobacterota</taxon>
        <taxon>Epsilonproteobacteria</taxon>
        <taxon>Campylobacterales</taxon>
        <taxon>Sulfurospirillaceae</taxon>
        <taxon>Sulfurospirillum</taxon>
    </lineage>
</organism>
<dbReference type="InterPro" id="IPR050087">
    <property type="entry name" value="AON_synthase_class-II"/>
</dbReference>
<evidence type="ECO:0000313" key="7">
    <source>
        <dbReference type="EMBL" id="QIR75194.1"/>
    </source>
</evidence>
<dbReference type="Proteomes" id="UP000502831">
    <property type="component" value="Chromosome"/>
</dbReference>
<dbReference type="InterPro" id="IPR004839">
    <property type="entry name" value="Aminotransferase_I/II_large"/>
</dbReference>
<evidence type="ECO:0000313" key="8">
    <source>
        <dbReference type="Proteomes" id="UP000502831"/>
    </source>
</evidence>
<evidence type="ECO:0000256" key="5">
    <source>
        <dbReference type="RuleBase" id="RU003693"/>
    </source>
</evidence>
<dbReference type="OrthoDB" id="9807157at2"/>
<dbReference type="GO" id="GO:0030170">
    <property type="term" value="F:pyridoxal phosphate binding"/>
    <property type="evidence" value="ECO:0007669"/>
    <property type="project" value="InterPro"/>
</dbReference>
<keyword evidence="4 5" id="KW-0663">Pyridoxal phosphate</keyword>
<proteinExistence type="inferred from homology"/>
<evidence type="ECO:0000256" key="4">
    <source>
        <dbReference type="ARBA" id="ARBA00022898"/>
    </source>
</evidence>
<dbReference type="PANTHER" id="PTHR13693">
    <property type="entry name" value="CLASS II AMINOTRANSFERASE/8-AMINO-7-OXONONANOATE SYNTHASE"/>
    <property type="match status" value="1"/>
</dbReference>
<dbReference type="PANTHER" id="PTHR13693:SF77">
    <property type="entry name" value="8-AMINO-7-OXONONANOATE SYNTHASE"/>
    <property type="match status" value="1"/>
</dbReference>
<dbReference type="InterPro" id="IPR001917">
    <property type="entry name" value="Aminotrans_II_pyridoxalP_BS"/>
</dbReference>
<dbReference type="Gene3D" id="3.40.640.10">
    <property type="entry name" value="Type I PLP-dependent aspartate aminotransferase-like (Major domain)"/>
    <property type="match status" value="1"/>
</dbReference>
<dbReference type="GO" id="GO:0008483">
    <property type="term" value="F:transaminase activity"/>
    <property type="evidence" value="ECO:0007669"/>
    <property type="project" value="UniProtKB-KW"/>
</dbReference>
<feature type="domain" description="Aminotransferase class I/classII large" evidence="6">
    <location>
        <begin position="26"/>
        <end position="357"/>
    </location>
</feature>
<comment type="cofactor">
    <cofactor evidence="1 5">
        <name>pyridoxal 5'-phosphate</name>
        <dbReference type="ChEBI" id="CHEBI:597326"/>
    </cofactor>
</comment>
<dbReference type="SUPFAM" id="SSF53383">
    <property type="entry name" value="PLP-dependent transferases"/>
    <property type="match status" value="1"/>
</dbReference>
<dbReference type="EMBL" id="CP039734">
    <property type="protein sequence ID" value="QIR75194.1"/>
    <property type="molecule type" value="Genomic_DNA"/>
</dbReference>